<protein>
    <submittedName>
        <fullName evidence="1">Uncharacterized protein</fullName>
    </submittedName>
</protein>
<gene>
    <name evidence="1" type="ORF">EJE83_24280</name>
</gene>
<dbReference type="Proteomes" id="UP000270216">
    <property type="component" value="Unassembled WGS sequence"/>
</dbReference>
<evidence type="ECO:0000313" key="2">
    <source>
        <dbReference type="Proteomes" id="UP000270216"/>
    </source>
</evidence>
<name>A0ABX9ZI47_9BURK</name>
<comment type="caution">
    <text evidence="1">The sequence shown here is derived from an EMBL/GenBank/DDBJ whole genome shotgun (WGS) entry which is preliminary data.</text>
</comment>
<evidence type="ECO:0000313" key="1">
    <source>
        <dbReference type="EMBL" id="RSK75277.1"/>
    </source>
</evidence>
<reference evidence="1 2" key="1">
    <citation type="submission" date="2018-12" db="EMBL/GenBank/DDBJ databases">
        <title>Whole genome sequence of a Pandoraea apista isolate from a patient with cystic fibrosis.</title>
        <authorList>
            <person name="Kenna D.T."/>
            <person name="Turton J.F."/>
        </authorList>
    </citation>
    <scope>NUCLEOTIDE SEQUENCE [LARGE SCALE GENOMIC DNA]</scope>
    <source>
        <strain evidence="1 2">Pa13324</strain>
    </source>
</reference>
<keyword evidence="2" id="KW-1185">Reference proteome</keyword>
<organism evidence="1 2">
    <name type="scientific">Pandoraea apista</name>
    <dbReference type="NCBI Taxonomy" id="93218"/>
    <lineage>
        <taxon>Bacteria</taxon>
        <taxon>Pseudomonadati</taxon>
        <taxon>Pseudomonadota</taxon>
        <taxon>Betaproteobacteria</taxon>
        <taxon>Burkholderiales</taxon>
        <taxon>Burkholderiaceae</taxon>
        <taxon>Pandoraea</taxon>
    </lineage>
</organism>
<accession>A0ABX9ZI47</accession>
<proteinExistence type="predicted"/>
<dbReference type="EMBL" id="RWHX01000074">
    <property type="protein sequence ID" value="RSK75277.1"/>
    <property type="molecule type" value="Genomic_DNA"/>
</dbReference>
<sequence>MAVVTVKSTTIANRDAVPSVINDGRLERGSLRSTHGYVSATNGDSVNSKYVLASVPSTVMVRKVLLSCDAITTCAGDIGVYRNTKDGGAAVSAALFGSAVSLATALSNSDVTNESGNYTLAKQEQPLWQAAGLSADPGGTLDIAVTLTAAAASGGSVGMAVEYVDNGT</sequence>
<dbReference type="RefSeq" id="WP_107337297.1">
    <property type="nucleotide sequence ID" value="NZ_PYYA01000001.1"/>
</dbReference>